<feature type="domain" description="C2H2-type" evidence="7">
    <location>
        <begin position="527"/>
        <end position="551"/>
    </location>
</feature>
<feature type="compositionally biased region" description="Basic and acidic residues" evidence="6">
    <location>
        <begin position="75"/>
        <end position="86"/>
    </location>
</feature>
<evidence type="ECO:0000313" key="8">
    <source>
        <dbReference type="EMBL" id="CAD7652401.1"/>
    </source>
</evidence>
<feature type="region of interest" description="Disordered" evidence="6">
    <location>
        <begin position="53"/>
        <end position="128"/>
    </location>
</feature>
<dbReference type="PROSITE" id="PS00028">
    <property type="entry name" value="ZINC_FINGER_C2H2_1"/>
    <property type="match status" value="6"/>
</dbReference>
<organism evidence="8">
    <name type="scientific">Oppiella nova</name>
    <dbReference type="NCBI Taxonomy" id="334625"/>
    <lineage>
        <taxon>Eukaryota</taxon>
        <taxon>Metazoa</taxon>
        <taxon>Ecdysozoa</taxon>
        <taxon>Arthropoda</taxon>
        <taxon>Chelicerata</taxon>
        <taxon>Arachnida</taxon>
        <taxon>Acari</taxon>
        <taxon>Acariformes</taxon>
        <taxon>Sarcoptiformes</taxon>
        <taxon>Oribatida</taxon>
        <taxon>Brachypylina</taxon>
        <taxon>Oppioidea</taxon>
        <taxon>Oppiidae</taxon>
        <taxon>Oppiella</taxon>
    </lineage>
</organism>
<keyword evidence="2" id="KW-0677">Repeat</keyword>
<proteinExistence type="predicted"/>
<dbReference type="Pfam" id="PF00096">
    <property type="entry name" value="zf-C2H2"/>
    <property type="match status" value="1"/>
</dbReference>
<dbReference type="InterPro" id="IPR036236">
    <property type="entry name" value="Znf_C2H2_sf"/>
</dbReference>
<protein>
    <recommendedName>
        <fullName evidence="7">C2H2-type domain-containing protein</fullName>
    </recommendedName>
</protein>
<dbReference type="InterPro" id="IPR013087">
    <property type="entry name" value="Znf_C2H2_type"/>
</dbReference>
<feature type="region of interest" description="Disordered" evidence="6">
    <location>
        <begin position="181"/>
        <end position="209"/>
    </location>
</feature>
<feature type="domain" description="C2H2-type" evidence="7">
    <location>
        <begin position="40"/>
        <end position="70"/>
    </location>
</feature>
<evidence type="ECO:0000256" key="5">
    <source>
        <dbReference type="PROSITE-ProRule" id="PRU00042"/>
    </source>
</evidence>
<feature type="domain" description="C2H2-type" evidence="7">
    <location>
        <begin position="304"/>
        <end position="329"/>
    </location>
</feature>
<dbReference type="EMBL" id="CAJPVJ010005499">
    <property type="protein sequence ID" value="CAG2169588.1"/>
    <property type="molecule type" value="Genomic_DNA"/>
</dbReference>
<dbReference type="Pfam" id="PF12874">
    <property type="entry name" value="zf-met"/>
    <property type="match status" value="1"/>
</dbReference>
<feature type="domain" description="C2H2-type" evidence="7">
    <location>
        <begin position="415"/>
        <end position="443"/>
    </location>
</feature>
<evidence type="ECO:0000256" key="6">
    <source>
        <dbReference type="SAM" id="MobiDB-lite"/>
    </source>
</evidence>
<evidence type="ECO:0000256" key="4">
    <source>
        <dbReference type="ARBA" id="ARBA00022833"/>
    </source>
</evidence>
<evidence type="ECO:0000313" key="9">
    <source>
        <dbReference type="Proteomes" id="UP000728032"/>
    </source>
</evidence>
<dbReference type="GO" id="GO:0005634">
    <property type="term" value="C:nucleus"/>
    <property type="evidence" value="ECO:0007669"/>
    <property type="project" value="TreeGrafter"/>
</dbReference>
<feature type="domain" description="C2H2-type" evidence="7">
    <location>
        <begin position="611"/>
        <end position="639"/>
    </location>
</feature>
<dbReference type="PANTHER" id="PTHR24379">
    <property type="entry name" value="KRAB AND ZINC FINGER DOMAIN-CONTAINING"/>
    <property type="match status" value="1"/>
</dbReference>
<feature type="compositionally biased region" description="Polar residues" evidence="6">
    <location>
        <begin position="182"/>
        <end position="195"/>
    </location>
</feature>
<dbReference type="OrthoDB" id="6537512at2759"/>
<dbReference type="AlphaFoldDB" id="A0A7R9M2N6"/>
<dbReference type="SUPFAM" id="SSF57667">
    <property type="entry name" value="beta-beta-alpha zinc fingers"/>
    <property type="match status" value="1"/>
</dbReference>
<keyword evidence="9" id="KW-1185">Reference proteome</keyword>
<gene>
    <name evidence="8" type="ORF">ONB1V03_LOCUS9063</name>
</gene>
<keyword evidence="4" id="KW-0862">Zinc</keyword>
<evidence type="ECO:0000256" key="2">
    <source>
        <dbReference type="ARBA" id="ARBA00022737"/>
    </source>
</evidence>
<feature type="domain" description="C2H2-type" evidence="7">
    <location>
        <begin position="496"/>
        <end position="521"/>
    </location>
</feature>
<feature type="region of interest" description="Disordered" evidence="6">
    <location>
        <begin position="1"/>
        <end position="24"/>
    </location>
</feature>
<accession>A0A7R9M2N6</accession>
<feature type="domain" description="C2H2-type" evidence="7">
    <location>
        <begin position="465"/>
        <end position="490"/>
    </location>
</feature>
<feature type="compositionally biased region" description="Low complexity" evidence="6">
    <location>
        <begin position="113"/>
        <end position="125"/>
    </location>
</feature>
<evidence type="ECO:0000256" key="3">
    <source>
        <dbReference type="ARBA" id="ARBA00022771"/>
    </source>
</evidence>
<dbReference type="Gene3D" id="3.30.160.60">
    <property type="entry name" value="Classic Zinc Finger"/>
    <property type="match status" value="6"/>
</dbReference>
<name>A0A7R9M2N6_9ACAR</name>
<dbReference type="SMART" id="SM00355">
    <property type="entry name" value="ZnF_C2H2"/>
    <property type="match status" value="8"/>
</dbReference>
<evidence type="ECO:0000256" key="1">
    <source>
        <dbReference type="ARBA" id="ARBA00022723"/>
    </source>
</evidence>
<dbReference type="PROSITE" id="PS50157">
    <property type="entry name" value="ZINC_FINGER_C2H2_2"/>
    <property type="match status" value="7"/>
</dbReference>
<keyword evidence="1" id="KW-0479">Metal-binding</keyword>
<dbReference type="EMBL" id="OC920324">
    <property type="protein sequence ID" value="CAD7652401.1"/>
    <property type="molecule type" value="Genomic_DNA"/>
</dbReference>
<evidence type="ECO:0000259" key="7">
    <source>
        <dbReference type="PROSITE" id="PS50157"/>
    </source>
</evidence>
<reference evidence="8" key="1">
    <citation type="submission" date="2020-11" db="EMBL/GenBank/DDBJ databases">
        <authorList>
            <person name="Tran Van P."/>
        </authorList>
    </citation>
    <scope>NUCLEOTIDE SEQUENCE</scope>
</reference>
<dbReference type="PANTHER" id="PTHR24379:SF127">
    <property type="entry name" value="BLOODY FINGERS-RELATED"/>
    <property type="match status" value="1"/>
</dbReference>
<keyword evidence="3 5" id="KW-0863">Zinc-finger</keyword>
<sequence>MGGKEKGGMSGAGGVSASDESSERLTYEAIVESFVTNNAFKCDYNECDKRFSSQQRLDSHKQRRHVSSTSQQPERPLRAPGVREHPVSGNPPQSKRRKQSHSEDIPALNISKTTSQEPTISTTTSLDNTCHNSDIQDISEDTDCVVNSDSDSDIEVMIEIPALNAQEDRSGIVSDDCIQVPDPSQHTTNNTQNTEPFDPRLRNRSTPSSTANWFVVQNNCDLSTGETSDANIPACDLLGCKWTFKHNHKQTDNTRDKSTDNPDITVVKTETTTHTSTKYIHLKATDRPMPLPSPTKLDSDSKSYTCDMPDCGKQFTSNFVLIQHKYVVHKIPDAYYISNTTPTVPWPSYPSSALNTTPTATPTSTQLWPNTCNSSSNSYIPVRDPRQQTSVFSTNDALNEHRMAVHMKPNHIQPYVCNICNEGFTREVAYDRHKHTAHTGVPHNPFPIPEYFQKNKKVAPQDMAFVCDIPDCGKRFINGHILKTHRRLDHKVGSGYICLRIDCTKVFETKLELQTHHRKDHKQLMDFVCDVGGCGQRFFNGQQLMDHKLNHHQVVCTQPPVGGIGFRCDCGVVLTTQQELDGHQILDHYRARAHTPAPPRPLTRHVNLNEVKCDKCGKSFKTQTALNSHTLDVHKGSKDDSNELVWHL</sequence>
<dbReference type="GO" id="GO:0008270">
    <property type="term" value="F:zinc ion binding"/>
    <property type="evidence" value="ECO:0007669"/>
    <property type="project" value="UniProtKB-KW"/>
</dbReference>
<dbReference type="GO" id="GO:0000981">
    <property type="term" value="F:DNA-binding transcription factor activity, RNA polymerase II-specific"/>
    <property type="evidence" value="ECO:0007669"/>
    <property type="project" value="TreeGrafter"/>
</dbReference>
<dbReference type="Pfam" id="PF13912">
    <property type="entry name" value="zf-C2H2_6"/>
    <property type="match status" value="1"/>
</dbReference>
<dbReference type="GO" id="GO:0000977">
    <property type="term" value="F:RNA polymerase II transcription regulatory region sequence-specific DNA binding"/>
    <property type="evidence" value="ECO:0007669"/>
    <property type="project" value="TreeGrafter"/>
</dbReference>
<dbReference type="Proteomes" id="UP000728032">
    <property type="component" value="Unassembled WGS sequence"/>
</dbReference>